<dbReference type="InterPro" id="IPR050136">
    <property type="entry name" value="FA_oxidation_alpha_subunit"/>
</dbReference>
<dbReference type="EC" id="1.1.1.35" evidence="15"/>
<comment type="pathway">
    <text evidence="1">Lipid metabolism; fatty acid beta-oxidation.</text>
</comment>
<dbReference type="SUPFAM" id="SSF48179">
    <property type="entry name" value="6-phosphogluconate dehydrogenase C-terminal domain-like"/>
    <property type="match status" value="2"/>
</dbReference>
<keyword evidence="11" id="KW-0511">Multifunctional enzyme</keyword>
<keyword evidence="4" id="KW-0276">Fatty acid metabolism</keyword>
<feature type="domain" description="3-hydroxyacyl-CoA dehydrogenase C-terminal" evidence="13">
    <location>
        <begin position="496"/>
        <end position="589"/>
    </location>
</feature>
<reference evidence="16" key="1">
    <citation type="journal article" date="2019" name="Int. J. Syst. Evol. Microbiol.">
        <title>The Global Catalogue of Microorganisms (GCM) 10K type strain sequencing project: providing services to taxonomists for standard genome sequencing and annotation.</title>
        <authorList>
            <consortium name="The Broad Institute Genomics Platform"/>
            <consortium name="The Broad Institute Genome Sequencing Center for Infectious Disease"/>
            <person name="Wu L."/>
            <person name="Ma J."/>
        </authorList>
    </citation>
    <scope>NUCLEOTIDE SEQUENCE [LARGE SCALE GENOMIC DNA]</scope>
    <source>
        <strain evidence="16">CGMCC 1.10992</strain>
    </source>
</reference>
<comment type="catalytic activity">
    <reaction evidence="12">
        <text>a (3S)-3-hydroxyacyl-CoA + NAD(+) = a 3-oxoacyl-CoA + NADH + H(+)</text>
        <dbReference type="Rhea" id="RHEA:22432"/>
        <dbReference type="ChEBI" id="CHEBI:15378"/>
        <dbReference type="ChEBI" id="CHEBI:57318"/>
        <dbReference type="ChEBI" id="CHEBI:57540"/>
        <dbReference type="ChEBI" id="CHEBI:57945"/>
        <dbReference type="ChEBI" id="CHEBI:90726"/>
        <dbReference type="EC" id="1.1.1.35"/>
    </reaction>
</comment>
<keyword evidence="3" id="KW-0963">Cytoplasm</keyword>
<dbReference type="Proteomes" id="UP001597380">
    <property type="component" value="Unassembled WGS sequence"/>
</dbReference>
<accession>A0ABW4XRZ3</accession>
<dbReference type="InterPro" id="IPR012802">
    <property type="entry name" value="FadJ"/>
</dbReference>
<feature type="domain" description="3-hydroxyacyl-CoA dehydrogenase NAD binding" evidence="14">
    <location>
        <begin position="315"/>
        <end position="493"/>
    </location>
</feature>
<evidence type="ECO:0000256" key="7">
    <source>
        <dbReference type="ARBA" id="ARBA00023027"/>
    </source>
</evidence>
<comment type="similarity">
    <text evidence="2">In the central section; belongs to the 3-hydroxyacyl-CoA dehydrogenase family.</text>
</comment>
<organism evidence="15 16">
    <name type="scientific">Corallincola platygyrae</name>
    <dbReference type="NCBI Taxonomy" id="1193278"/>
    <lineage>
        <taxon>Bacteria</taxon>
        <taxon>Pseudomonadati</taxon>
        <taxon>Pseudomonadota</taxon>
        <taxon>Gammaproteobacteria</taxon>
        <taxon>Alteromonadales</taxon>
        <taxon>Psychromonadaceae</taxon>
        <taxon>Corallincola</taxon>
    </lineage>
</organism>
<dbReference type="InterPro" id="IPR036291">
    <property type="entry name" value="NAD(P)-bd_dom_sf"/>
</dbReference>
<dbReference type="SUPFAM" id="SSF51735">
    <property type="entry name" value="NAD(P)-binding Rossmann-fold domains"/>
    <property type="match status" value="1"/>
</dbReference>
<name>A0ABW4XRZ3_9GAMM</name>
<dbReference type="Pfam" id="PF02737">
    <property type="entry name" value="3HCDH_N"/>
    <property type="match status" value="1"/>
</dbReference>
<dbReference type="InterPro" id="IPR001753">
    <property type="entry name" value="Enoyl-CoA_hydra/iso"/>
</dbReference>
<evidence type="ECO:0000256" key="6">
    <source>
        <dbReference type="ARBA" id="ARBA00023002"/>
    </source>
</evidence>
<dbReference type="EMBL" id="JBHUHT010000029">
    <property type="protein sequence ID" value="MFD2097757.1"/>
    <property type="molecule type" value="Genomic_DNA"/>
</dbReference>
<dbReference type="PANTHER" id="PTHR43612">
    <property type="entry name" value="TRIFUNCTIONAL ENZYME SUBUNIT ALPHA"/>
    <property type="match status" value="1"/>
</dbReference>
<dbReference type="Pfam" id="PF00378">
    <property type="entry name" value="ECH_1"/>
    <property type="match status" value="1"/>
</dbReference>
<dbReference type="Gene3D" id="1.10.1040.50">
    <property type="match status" value="1"/>
</dbReference>
<dbReference type="EC" id="4.2.1.17" evidence="15"/>
<evidence type="ECO:0000256" key="10">
    <source>
        <dbReference type="ARBA" id="ARBA00023239"/>
    </source>
</evidence>
<feature type="domain" description="3-hydroxyacyl-CoA dehydrogenase C-terminal" evidence="13">
    <location>
        <begin position="619"/>
        <end position="704"/>
    </location>
</feature>
<keyword evidence="6 15" id="KW-0560">Oxidoreductase</keyword>
<proteinExistence type="inferred from homology"/>
<evidence type="ECO:0000256" key="1">
    <source>
        <dbReference type="ARBA" id="ARBA00005005"/>
    </source>
</evidence>
<sequence>MTEHTNAFSLTTREDGVAIITMDVPGEKMNTLKAAFGDEVNGVLDQLETTDNLQGVVLISGKPDSFVAGADISMLDACKTAEEAEALSLQGHKVFARLEGLKVPVVAAIHGPCLGGGLELALACHRRVCSDDDKTRLGVPEVQLGLLPGGGGTQRLPKLVGIAKSLDMMLTGKQLRSKQALKMGLVDEMVPNTILLETAVKLVLKGKPKSVKPRLKGVEKLLENNPVGLKVLFDQARKKTLAKTRGNYPAAERILDCVETGVSDSRRGYATEAKHFGALVQSAESQQLRNIFFATTEMKKESGAEGGEALPVRKTGVLGGGLMGAGIANVTAMRAKLPVRVKDVAPAGVSNALRYSYDRLMKQVKRRHLTKRQMENQMARLTGATDYSGFSDIDIVVEAVFEDLSLKHSMVKEVEANAKPSTIFASNTSSLPIGQIAEAAERPEQVIGLHYFSPVEKMPLVEVIAHEKTSPETIATTVAFAKAQGKTPIVVKDGAGFYVNRILALYVNEAAQVLLEGHSVDAMDNALLNFGFPVGPFKLLDEVGIDVGSKIAPILENELGERFKAPDAFSKLIADGRLGKKSKKGFYDYSKKSKGKKVDLSVYGVLGSQPTATTVATEVAERCALQMLNEAARCLEEGIIASPRDGDIGAIFGIGFPPFLGGPFRYMDTLGAKHMVHTLNALKERNGDRFTPADLLVKMAENDEKFYQ</sequence>
<dbReference type="Gene3D" id="3.40.50.720">
    <property type="entry name" value="NAD(P)-binding Rossmann-like Domain"/>
    <property type="match status" value="1"/>
</dbReference>
<evidence type="ECO:0000256" key="9">
    <source>
        <dbReference type="ARBA" id="ARBA00023235"/>
    </source>
</evidence>
<evidence type="ECO:0000256" key="3">
    <source>
        <dbReference type="ARBA" id="ARBA00022490"/>
    </source>
</evidence>
<comment type="caution">
    <text evidence="15">The sequence shown here is derived from an EMBL/GenBank/DDBJ whole genome shotgun (WGS) entry which is preliminary data.</text>
</comment>
<keyword evidence="10 15" id="KW-0456">Lyase</keyword>
<dbReference type="GO" id="GO:0004300">
    <property type="term" value="F:enoyl-CoA hydratase activity"/>
    <property type="evidence" value="ECO:0007669"/>
    <property type="project" value="UniProtKB-EC"/>
</dbReference>
<dbReference type="PANTHER" id="PTHR43612:SF3">
    <property type="entry name" value="TRIFUNCTIONAL ENZYME SUBUNIT ALPHA, MITOCHONDRIAL"/>
    <property type="match status" value="1"/>
</dbReference>
<keyword evidence="5" id="KW-0442">Lipid degradation</keyword>
<dbReference type="Pfam" id="PF00725">
    <property type="entry name" value="3HCDH"/>
    <property type="match status" value="2"/>
</dbReference>
<evidence type="ECO:0000256" key="4">
    <source>
        <dbReference type="ARBA" id="ARBA00022832"/>
    </source>
</evidence>
<evidence type="ECO:0000259" key="13">
    <source>
        <dbReference type="Pfam" id="PF00725"/>
    </source>
</evidence>
<keyword evidence="16" id="KW-1185">Reference proteome</keyword>
<dbReference type="NCBIfam" id="TIGR02440">
    <property type="entry name" value="FadJ"/>
    <property type="match status" value="1"/>
</dbReference>
<evidence type="ECO:0000256" key="5">
    <source>
        <dbReference type="ARBA" id="ARBA00022963"/>
    </source>
</evidence>
<evidence type="ECO:0000313" key="15">
    <source>
        <dbReference type="EMBL" id="MFD2097757.1"/>
    </source>
</evidence>
<dbReference type="CDD" id="cd06558">
    <property type="entry name" value="crotonase-like"/>
    <property type="match status" value="1"/>
</dbReference>
<evidence type="ECO:0000259" key="14">
    <source>
        <dbReference type="Pfam" id="PF02737"/>
    </source>
</evidence>
<dbReference type="SUPFAM" id="SSF52096">
    <property type="entry name" value="ClpP/crotonase"/>
    <property type="match status" value="1"/>
</dbReference>
<dbReference type="InterPro" id="IPR006176">
    <property type="entry name" value="3-OHacyl-CoA_DH_NAD-bd"/>
</dbReference>
<keyword evidence="9 15" id="KW-0413">Isomerase</keyword>
<evidence type="ECO:0000313" key="16">
    <source>
        <dbReference type="Proteomes" id="UP001597380"/>
    </source>
</evidence>
<dbReference type="InterPro" id="IPR006108">
    <property type="entry name" value="3HC_DH_C"/>
</dbReference>
<keyword evidence="8" id="KW-0443">Lipid metabolism</keyword>
<gene>
    <name evidence="15" type="primary">fadJ</name>
    <name evidence="15" type="ORF">ACFSJ3_17335</name>
</gene>
<dbReference type="EC" id="5.1.2.3" evidence="15"/>
<dbReference type="RefSeq" id="WP_345342006.1">
    <property type="nucleotide sequence ID" value="NZ_BAABLI010000033.1"/>
</dbReference>
<evidence type="ECO:0000256" key="11">
    <source>
        <dbReference type="ARBA" id="ARBA00023268"/>
    </source>
</evidence>
<dbReference type="GO" id="GO:0003857">
    <property type="term" value="F:(3S)-3-hydroxyacyl-CoA dehydrogenase (NAD+) activity"/>
    <property type="evidence" value="ECO:0007669"/>
    <property type="project" value="UniProtKB-EC"/>
</dbReference>
<evidence type="ECO:0000256" key="2">
    <source>
        <dbReference type="ARBA" id="ARBA00007005"/>
    </source>
</evidence>
<evidence type="ECO:0000256" key="8">
    <source>
        <dbReference type="ARBA" id="ARBA00023098"/>
    </source>
</evidence>
<protein>
    <submittedName>
        <fullName evidence="15">Fatty acid oxidation complex subunit alpha FadJ</fullName>
        <ecNumber evidence="15">1.1.1.35</ecNumber>
        <ecNumber evidence="15">4.2.1.17</ecNumber>
        <ecNumber evidence="15">5.1.2.3</ecNumber>
    </submittedName>
</protein>
<dbReference type="InterPro" id="IPR029045">
    <property type="entry name" value="ClpP/crotonase-like_dom_sf"/>
</dbReference>
<evidence type="ECO:0000256" key="12">
    <source>
        <dbReference type="ARBA" id="ARBA00049556"/>
    </source>
</evidence>
<dbReference type="Gene3D" id="3.90.226.10">
    <property type="entry name" value="2-enoyl-CoA Hydratase, Chain A, domain 1"/>
    <property type="match status" value="1"/>
</dbReference>
<dbReference type="GO" id="GO:0008692">
    <property type="term" value="F:3-hydroxybutyryl-CoA epimerase activity"/>
    <property type="evidence" value="ECO:0007669"/>
    <property type="project" value="UniProtKB-EC"/>
</dbReference>
<dbReference type="InterPro" id="IPR008927">
    <property type="entry name" value="6-PGluconate_DH-like_C_sf"/>
</dbReference>
<dbReference type="NCBIfam" id="NF008363">
    <property type="entry name" value="PRK11154.1"/>
    <property type="match status" value="1"/>
</dbReference>
<keyword evidence="7" id="KW-0520">NAD</keyword>